<dbReference type="OrthoDB" id="5347061at2759"/>
<dbReference type="AlphaFoldDB" id="R7YLD3"/>
<accession>R7YLD3</accession>
<proteinExistence type="predicted"/>
<sequence>MSLCDSCNGINVPALASESGYQHLGNVRDLRSSAENCRLCAVIRSALNQNTAHTSEPDNPFEADYYENHLEAEPITLHGVSEGLYDRSLSGEGYALTRPYRLWGIEIHVSSKYGDDIGYISLFAEPGASVMSDTPIGLSAYRAAGSLASTSGAVSGRPICKDVRSEGFDLIKRWMRNCVHNHKKCRCTIAAGDIDETAQPELPRRVLDVGNERVRLIDTSLDGEPQAGHYAALSHCWGPKQLLTTTESTFRSRIDGINFEDLPRTFQDAVTVTRTLCLRYIWIDSLCIIQDSRQDWLTESAKMGTVYQNASIVIAASGAGEGSEGCFIPRTSIVEPIKLLFHSDDGAVSGCMFVSLLPDEGNDNAILDRNPLAKRAWITQEWILARRIIHFTRAQLVWSCKTEIETESGQPIYDDSATQSLQESPIFSASANDSDVNTFIDDWCEIVVNFCGRQLTYESDKLVALQGVVNEVLRRIGNTYRYHFGVWSARLPQQILWFARDILARPQTLKSTPSWSWASTMGVIVHHNPGQTAQDLAQCLRIEDKKLLLQTLLAPIPQLRGPIMPHSPEAPYAFHCQSKSTFATGAAVMSWRMYLMSSIEEDRLGWVSFDQGVVPPDPIYMLPISKNVFNGADDGFNILLVAPAKIDDTAYERVGMGEVLYTDLFTGRLMQQICLV</sequence>
<dbReference type="OMA" id="RMIREWI"/>
<reference evidence="3" key="1">
    <citation type="submission" date="2012-06" db="EMBL/GenBank/DDBJ databases">
        <title>The genome sequence of Coniosporium apollinis CBS 100218.</title>
        <authorList>
            <consortium name="The Broad Institute Genome Sequencing Platform"/>
            <person name="Cuomo C."/>
            <person name="Gorbushina A."/>
            <person name="Noack S."/>
            <person name="Walker B."/>
            <person name="Young S.K."/>
            <person name="Zeng Q."/>
            <person name="Gargeya S."/>
            <person name="Fitzgerald M."/>
            <person name="Haas B."/>
            <person name="Abouelleil A."/>
            <person name="Alvarado L."/>
            <person name="Arachchi H.M."/>
            <person name="Berlin A.M."/>
            <person name="Chapman S.B."/>
            <person name="Goldberg J."/>
            <person name="Griggs A."/>
            <person name="Gujja S."/>
            <person name="Hansen M."/>
            <person name="Howarth C."/>
            <person name="Imamovic A."/>
            <person name="Larimer J."/>
            <person name="McCowan C."/>
            <person name="Montmayeur A."/>
            <person name="Murphy C."/>
            <person name="Neiman D."/>
            <person name="Pearson M."/>
            <person name="Priest M."/>
            <person name="Roberts A."/>
            <person name="Saif S."/>
            <person name="Shea T."/>
            <person name="Sisk P."/>
            <person name="Sykes S."/>
            <person name="Wortman J."/>
            <person name="Nusbaum C."/>
            <person name="Birren B."/>
        </authorList>
    </citation>
    <scope>NUCLEOTIDE SEQUENCE [LARGE SCALE GENOMIC DNA]</scope>
    <source>
        <strain evidence="3">CBS 100218</strain>
    </source>
</reference>
<dbReference type="HOGENOM" id="CLU_002639_2_12_1"/>
<dbReference type="RefSeq" id="XP_007777768.1">
    <property type="nucleotide sequence ID" value="XM_007779578.1"/>
</dbReference>
<dbReference type="eggNOG" id="ENOG502SICY">
    <property type="taxonomic scope" value="Eukaryota"/>
</dbReference>
<evidence type="ECO:0000313" key="3">
    <source>
        <dbReference type="Proteomes" id="UP000016924"/>
    </source>
</evidence>
<evidence type="ECO:0000313" key="2">
    <source>
        <dbReference type="EMBL" id="EON62451.1"/>
    </source>
</evidence>
<keyword evidence="3" id="KW-1185">Reference proteome</keyword>
<organism evidence="2 3">
    <name type="scientific">Coniosporium apollinis (strain CBS 100218)</name>
    <name type="common">Rock-inhabiting black yeast</name>
    <dbReference type="NCBI Taxonomy" id="1168221"/>
    <lineage>
        <taxon>Eukaryota</taxon>
        <taxon>Fungi</taxon>
        <taxon>Dikarya</taxon>
        <taxon>Ascomycota</taxon>
        <taxon>Pezizomycotina</taxon>
        <taxon>Dothideomycetes</taxon>
        <taxon>Dothideomycetes incertae sedis</taxon>
        <taxon>Coniosporium</taxon>
    </lineage>
</organism>
<dbReference type="InterPro" id="IPR010730">
    <property type="entry name" value="HET"/>
</dbReference>
<dbReference type="GeneID" id="19898984"/>
<dbReference type="Proteomes" id="UP000016924">
    <property type="component" value="Unassembled WGS sequence"/>
</dbReference>
<dbReference type="Pfam" id="PF06985">
    <property type="entry name" value="HET"/>
    <property type="match status" value="1"/>
</dbReference>
<protein>
    <recommendedName>
        <fullName evidence="1">Heterokaryon incompatibility domain-containing protein</fullName>
    </recommendedName>
</protein>
<name>R7YLD3_CONA1</name>
<evidence type="ECO:0000259" key="1">
    <source>
        <dbReference type="Pfam" id="PF06985"/>
    </source>
</evidence>
<dbReference type="PANTHER" id="PTHR33112">
    <property type="entry name" value="DOMAIN PROTEIN, PUTATIVE-RELATED"/>
    <property type="match status" value="1"/>
</dbReference>
<dbReference type="PANTHER" id="PTHR33112:SF10">
    <property type="entry name" value="TOL"/>
    <property type="match status" value="1"/>
</dbReference>
<feature type="domain" description="Heterokaryon incompatibility" evidence="1">
    <location>
        <begin position="230"/>
        <end position="381"/>
    </location>
</feature>
<dbReference type="STRING" id="1168221.R7YLD3"/>
<dbReference type="EMBL" id="JH767559">
    <property type="protein sequence ID" value="EON62451.1"/>
    <property type="molecule type" value="Genomic_DNA"/>
</dbReference>
<gene>
    <name evidence="2" type="ORF">W97_01673</name>
</gene>